<proteinExistence type="predicted"/>
<name>A0ABR1H4F9_9HYPO</name>
<dbReference type="EMBL" id="JAZAVJ010000075">
    <property type="protein sequence ID" value="KAK7415956.1"/>
    <property type="molecule type" value="Genomic_DNA"/>
</dbReference>
<protein>
    <submittedName>
        <fullName evidence="1">Uncharacterized protein</fullName>
    </submittedName>
</protein>
<accession>A0ABR1H4F9</accession>
<sequence>MSTLFARVTNERALSLTFEALISKFDGFPTIGRWGQDSTLDVEESQGQFQAILGSPNGAGAAFFLISHKEALGIKTINKVDMIIPNIGYTVTRTNVDDIAKNANIMLLFTVSSVGLNQLASGNIQCQFS</sequence>
<dbReference type="Proteomes" id="UP001498476">
    <property type="component" value="Unassembled WGS sequence"/>
</dbReference>
<evidence type="ECO:0000313" key="2">
    <source>
        <dbReference type="Proteomes" id="UP001498476"/>
    </source>
</evidence>
<organism evidence="1 2">
    <name type="scientific">Neonectria punicea</name>
    <dbReference type="NCBI Taxonomy" id="979145"/>
    <lineage>
        <taxon>Eukaryota</taxon>
        <taxon>Fungi</taxon>
        <taxon>Dikarya</taxon>
        <taxon>Ascomycota</taxon>
        <taxon>Pezizomycotina</taxon>
        <taxon>Sordariomycetes</taxon>
        <taxon>Hypocreomycetidae</taxon>
        <taxon>Hypocreales</taxon>
        <taxon>Nectriaceae</taxon>
        <taxon>Neonectria</taxon>
    </lineage>
</organism>
<evidence type="ECO:0000313" key="1">
    <source>
        <dbReference type="EMBL" id="KAK7415956.1"/>
    </source>
</evidence>
<reference evidence="1 2" key="1">
    <citation type="journal article" date="2025" name="Microbiol. Resour. Announc.">
        <title>Draft genome sequences for Neonectria magnoliae and Neonectria punicea, canker pathogens of Liriodendron tulipifera and Acer saccharum in West Virginia.</title>
        <authorList>
            <person name="Petronek H.M."/>
            <person name="Kasson M.T."/>
            <person name="Metheny A.M."/>
            <person name="Stauder C.M."/>
            <person name="Lovett B."/>
            <person name="Lynch S.C."/>
            <person name="Garnas J.R."/>
            <person name="Kasson L.R."/>
            <person name="Stajich J.E."/>
        </authorList>
    </citation>
    <scope>NUCLEOTIDE SEQUENCE [LARGE SCALE GENOMIC DNA]</scope>
    <source>
        <strain evidence="1 2">NRRL 64653</strain>
    </source>
</reference>
<comment type="caution">
    <text evidence="1">The sequence shown here is derived from an EMBL/GenBank/DDBJ whole genome shotgun (WGS) entry which is preliminary data.</text>
</comment>
<keyword evidence="2" id="KW-1185">Reference proteome</keyword>
<gene>
    <name evidence="1" type="ORF">QQX98_005529</name>
</gene>